<accession>A0ACB9YT08</accession>
<dbReference type="EMBL" id="MU393533">
    <property type="protein sequence ID" value="KAI4862140.1"/>
    <property type="molecule type" value="Genomic_DNA"/>
</dbReference>
<comment type="caution">
    <text evidence="1">The sequence shown here is derived from an EMBL/GenBank/DDBJ whole genome shotgun (WGS) entry which is preliminary data.</text>
</comment>
<name>A0ACB9YT08_9PEZI</name>
<gene>
    <name evidence="1" type="ORF">F4820DRAFT_431458</name>
</gene>
<reference evidence="1 2" key="1">
    <citation type="journal article" date="2022" name="New Phytol.">
        <title>Ecological generalism drives hyperdiversity of secondary metabolite gene clusters in xylarialean endophytes.</title>
        <authorList>
            <person name="Franco M.E.E."/>
            <person name="Wisecaver J.H."/>
            <person name="Arnold A.E."/>
            <person name="Ju Y.M."/>
            <person name="Slot J.C."/>
            <person name="Ahrendt S."/>
            <person name="Moore L.P."/>
            <person name="Eastman K.E."/>
            <person name="Scott K."/>
            <person name="Konkel Z."/>
            <person name="Mondo S.J."/>
            <person name="Kuo A."/>
            <person name="Hayes R.D."/>
            <person name="Haridas S."/>
            <person name="Andreopoulos B."/>
            <person name="Riley R."/>
            <person name="LaButti K."/>
            <person name="Pangilinan J."/>
            <person name="Lipzen A."/>
            <person name="Amirebrahimi M."/>
            <person name="Yan J."/>
            <person name="Adam C."/>
            <person name="Keymanesh K."/>
            <person name="Ng V."/>
            <person name="Louie K."/>
            <person name="Northen T."/>
            <person name="Drula E."/>
            <person name="Henrissat B."/>
            <person name="Hsieh H.M."/>
            <person name="Youens-Clark K."/>
            <person name="Lutzoni F."/>
            <person name="Miadlikowska J."/>
            <person name="Eastwood D.C."/>
            <person name="Hamelin R.C."/>
            <person name="Grigoriev I.V."/>
            <person name="U'Ren J.M."/>
        </authorList>
    </citation>
    <scope>NUCLEOTIDE SEQUENCE [LARGE SCALE GENOMIC DNA]</scope>
    <source>
        <strain evidence="1 2">CBS 119005</strain>
    </source>
</reference>
<dbReference type="Proteomes" id="UP001497700">
    <property type="component" value="Unassembled WGS sequence"/>
</dbReference>
<keyword evidence="2" id="KW-1185">Reference proteome</keyword>
<protein>
    <submittedName>
        <fullName evidence="1">Ebp2-domain-containing protein</fullName>
    </submittedName>
</protein>
<proteinExistence type="predicted"/>
<evidence type="ECO:0000313" key="2">
    <source>
        <dbReference type="Proteomes" id="UP001497700"/>
    </source>
</evidence>
<organism evidence="1 2">
    <name type="scientific">Hypoxylon rubiginosum</name>
    <dbReference type="NCBI Taxonomy" id="110542"/>
    <lineage>
        <taxon>Eukaryota</taxon>
        <taxon>Fungi</taxon>
        <taxon>Dikarya</taxon>
        <taxon>Ascomycota</taxon>
        <taxon>Pezizomycotina</taxon>
        <taxon>Sordariomycetes</taxon>
        <taxon>Xylariomycetidae</taxon>
        <taxon>Xylariales</taxon>
        <taxon>Hypoxylaceae</taxon>
        <taxon>Hypoxylon</taxon>
    </lineage>
</organism>
<evidence type="ECO:0000313" key="1">
    <source>
        <dbReference type="EMBL" id="KAI4862140.1"/>
    </source>
</evidence>
<sequence length="464" mass="50713">MGRSKLKVALAADKGVDFNKLKEKKKHKERTKKRQEREGKHSGAAKSNDAEDDDDNDDWEGVDEEEEDDDVNGGGAPVIEDEAEEDDDDEEDDDEQIDFAGVDESDDSDSSMEFETKIDRLRAKVQEAKESILDGFKKMVVKVDEVDEEEEEEEEDDEDIPISDLEDLPDEDKEDMIPHSRLTINNTTALLASLHRIAIPTDKSVPFATHQSVVSAAPTADGIEDIQDDLKRELAFYAQSLDAAKRARALLKAEGVPFSRPTDYFAEMVKDDGHMELVKAKLVEEASAKKASSDARKQRDLKKFGKQVQVAKLQERQKAKRDTLDKIKTLKRKRQESSNDAGGAKEADLFDVGVDAELSKHNARKTFSRGNDGERSAGANAPNAKRQKKNDKYGFGGKKRHAKSGDATSSGDLSGFSARRMKSGGSSGGRGGGGGGGGDRGGKGKPFKASRPGKSRRAAGAGKR</sequence>